<dbReference type="Pfam" id="PF18994">
    <property type="entry name" value="Prophage_tailD1"/>
    <property type="match status" value="1"/>
</dbReference>
<gene>
    <name evidence="3" type="ORF">GSF08_04170</name>
</gene>
<dbReference type="RefSeq" id="WP_160624550.1">
    <property type="nucleotide sequence ID" value="NZ_WUUQ01000001.1"/>
</dbReference>
<evidence type="ECO:0000259" key="1">
    <source>
        <dbReference type="Pfam" id="PF06605"/>
    </source>
</evidence>
<organism evidence="3 4">
    <name type="scientific">Copranaerobaculum intestinale</name>
    <dbReference type="NCBI Taxonomy" id="2692629"/>
    <lineage>
        <taxon>Bacteria</taxon>
        <taxon>Bacillati</taxon>
        <taxon>Bacillota</taxon>
        <taxon>Erysipelotrichia</taxon>
        <taxon>Erysipelotrichales</taxon>
        <taxon>Erysipelotrichaceae</taxon>
        <taxon>Copranaerobaculum</taxon>
    </lineage>
</organism>
<evidence type="ECO:0000259" key="2">
    <source>
        <dbReference type="Pfam" id="PF18994"/>
    </source>
</evidence>
<sequence length="705" mass="80092">MLLIKTAQGYLPLENRTNFSITTEYEGEQSLSFDIQPSDSNFTYLKEESSLRFEDNDFLIKSINQRKEIATITAEIDMDEWKKQIYPRFIRKNIGFTELLEYIIPSGWTLVGAGTVVGHTDIDMEGCTDYEILMACKQLYGVVYEYHTASKQIKIIHPDLIQPRGLYMSDELNLQNLEFKGSSSGFVTRLYAYGKKTETKDEDGNVSAVSYVNFAVLNKGKEYIENHEYSEKIVSAYWHDDAITDEKELLDEAIEKLKIAAIPNRSYSCKLIDLSRINPKYRMLDFKMYDKPTLIDNRCNLYITHQIVQYKRYPDNEGLNEIALSTSFKNISGTIDSMKTSISALDVKTKQNQETSNEIIRDVASNTALIKNTYTKGETNTVITSAVQQAADEISGSLQIIEENEKAQDIRIENAEVMIQPDNIKNIVSSEYYKKDETNQLYSTKSELSSAITQTKKDVTTILTEMSGFNFLSNSCGWSGTDFWYREIDEHGNKLPVNTDVTGIRNNDTDDHTVSGHAFLLKQGSLKQDVRLSLGSTYTCSVKVRKYMTASSIKIIQNNQALILFESDALYTDEDWHEYSLTFICTASIVTISVSSSAEWLLVSDFMLNDGTVKKTWTPNNDEIYTTGVKIDRSGIRVHQSETDTDTVIDSTEFAVEYQGKKVIRVNRDTTELENAHIRGNVQMGKLSIIASADKSRVDFFLMDE</sequence>
<feature type="domain" description="Tail spike" evidence="1">
    <location>
        <begin position="98"/>
        <end position="334"/>
    </location>
</feature>
<keyword evidence="4" id="KW-1185">Reference proteome</keyword>
<feature type="domain" description="Prophage endopeptidase tail N-terminal" evidence="2">
    <location>
        <begin position="12"/>
        <end position="76"/>
    </location>
</feature>
<dbReference type="InterPro" id="IPR010572">
    <property type="entry name" value="Tail_dom"/>
</dbReference>
<dbReference type="EMBL" id="WUUQ01000001">
    <property type="protein sequence ID" value="MXQ73129.1"/>
    <property type="molecule type" value="Genomic_DNA"/>
</dbReference>
<evidence type="ECO:0000313" key="3">
    <source>
        <dbReference type="EMBL" id="MXQ73129.1"/>
    </source>
</evidence>
<reference evidence="3 4" key="1">
    <citation type="submission" date="2019-12" db="EMBL/GenBank/DDBJ databases">
        <authorList>
            <person name="Yang R."/>
        </authorList>
    </citation>
    <scope>NUCLEOTIDE SEQUENCE [LARGE SCALE GENOMIC DNA]</scope>
    <source>
        <strain evidence="3 4">DONG20-135</strain>
    </source>
</reference>
<comment type="caution">
    <text evidence="3">The sequence shown here is derived from an EMBL/GenBank/DDBJ whole genome shotgun (WGS) entry which is preliminary data.</text>
</comment>
<reference evidence="3 4" key="2">
    <citation type="submission" date="2020-01" db="EMBL/GenBank/DDBJ databases">
        <title>Clostridiaceae sp. nov. isolated from the gut of human by culturomics.</title>
        <authorList>
            <person name="Chang Y."/>
        </authorList>
    </citation>
    <scope>NUCLEOTIDE SEQUENCE [LARGE SCALE GENOMIC DNA]</scope>
    <source>
        <strain evidence="3 4">DONG20-135</strain>
    </source>
</reference>
<protein>
    <recommendedName>
        <fullName evidence="5">Prophage tail endopeptidase domain-containing protein</fullName>
    </recommendedName>
</protein>
<dbReference type="InterPro" id="IPR044051">
    <property type="entry name" value="Prophage_tail_N"/>
</dbReference>
<evidence type="ECO:0000313" key="4">
    <source>
        <dbReference type="Proteomes" id="UP000434036"/>
    </source>
</evidence>
<dbReference type="Pfam" id="PF06605">
    <property type="entry name" value="Prophage_tail"/>
    <property type="match status" value="1"/>
</dbReference>
<dbReference type="Gene3D" id="6.20.110.10">
    <property type="match status" value="1"/>
</dbReference>
<proteinExistence type="predicted"/>
<dbReference type="AlphaFoldDB" id="A0A6N8U984"/>
<evidence type="ECO:0008006" key="5">
    <source>
        <dbReference type="Google" id="ProtNLM"/>
    </source>
</evidence>
<accession>A0A6N8U984</accession>
<name>A0A6N8U984_9FIRM</name>
<dbReference type="Proteomes" id="UP000434036">
    <property type="component" value="Unassembled WGS sequence"/>
</dbReference>